<dbReference type="Gene3D" id="2.10.230.10">
    <property type="entry name" value="Heat shock protein DnaJ, cysteine-rich domain"/>
    <property type="match status" value="1"/>
</dbReference>
<sequence>MLAFLPISKSPLISNSALPFNTFRLRPPKWRRWGVIRAARSDYYSTLNVSRNSTLKEIKSSYRKLARKVTKKNGTVHQDSHSSGLIAGETAGLVSEKLRLMQLTSIPEYHPDLNKSPGAEEKFKEISAAYEVLSDDEKRSLYDRFGEAGLEGEYDRSNGGSKGVDPFDFFDAFFDESNGPFGRWGEPGGMNFNSRSKGNQGLDVRYDLFLSFEESIFGKQEEIEVSCFEVCDNCGGTGAKSSSCIKTCTNCGGKGGVMKTQKTPFGIMSQVIRDIGNSSVLPWMVSTCSKCGGDGKIITSHCQSCGGHGKVQSKQSIEVIIPPGVSDGATMQVRGKGNFDKKRGMAGDLYLVLHVNEKHGIWRDGLNLYSKVNVDYTEAILGTVKKVETVEGLRDLQIPSGTQPGDSVKLSYMGVPDINRPSRRGDHNFVVNVLIPKDIRMVSHGGLSECLRLRDLPRCRSVLNGTGQEFEAVFTNAWEEICVGYS</sequence>
<dbReference type="GO" id="GO:0051082">
    <property type="term" value="F:unfolded protein binding"/>
    <property type="evidence" value="ECO:0007669"/>
    <property type="project" value="InterPro"/>
</dbReference>
<dbReference type="PROSITE" id="PS51188">
    <property type="entry name" value="ZF_CR"/>
    <property type="match status" value="1"/>
</dbReference>
<accession>A0A438EXM2</accession>
<dbReference type="GO" id="GO:0008270">
    <property type="term" value="F:zinc ion binding"/>
    <property type="evidence" value="ECO:0007669"/>
    <property type="project" value="UniProtKB-KW"/>
</dbReference>
<dbReference type="GO" id="GO:0006457">
    <property type="term" value="P:protein folding"/>
    <property type="evidence" value="ECO:0007669"/>
    <property type="project" value="InterPro"/>
</dbReference>
<dbReference type="Pfam" id="PF01556">
    <property type="entry name" value="DnaJ_C"/>
    <property type="match status" value="1"/>
</dbReference>
<dbReference type="Proteomes" id="UP000288805">
    <property type="component" value="Unassembled WGS sequence"/>
</dbReference>
<feature type="domain" description="CR-type" evidence="7">
    <location>
        <begin position="218"/>
        <end position="314"/>
    </location>
</feature>
<dbReference type="SUPFAM" id="SSF46565">
    <property type="entry name" value="Chaperone J-domain"/>
    <property type="match status" value="2"/>
</dbReference>
<dbReference type="AlphaFoldDB" id="A0A438EXM2"/>
<evidence type="ECO:0000259" key="6">
    <source>
        <dbReference type="PROSITE" id="PS50076"/>
    </source>
</evidence>
<dbReference type="SUPFAM" id="SSF57938">
    <property type="entry name" value="DnaJ/Hsp40 cysteine-rich domain"/>
    <property type="match status" value="1"/>
</dbReference>
<keyword evidence="2" id="KW-0677">Repeat</keyword>
<dbReference type="SUPFAM" id="SSF49493">
    <property type="entry name" value="HSP40/DnaJ peptide-binding domain"/>
    <property type="match status" value="2"/>
</dbReference>
<feature type="zinc finger region" description="CR-type" evidence="5">
    <location>
        <begin position="218"/>
        <end position="314"/>
    </location>
</feature>
<reference evidence="8 9" key="1">
    <citation type="journal article" date="2018" name="PLoS Genet.">
        <title>Population sequencing reveals clonal diversity and ancestral inbreeding in the grapevine cultivar Chardonnay.</title>
        <authorList>
            <person name="Roach M.J."/>
            <person name="Johnson D.L."/>
            <person name="Bohlmann J."/>
            <person name="van Vuuren H.J."/>
            <person name="Jones S.J."/>
            <person name="Pretorius I.S."/>
            <person name="Schmidt S.A."/>
            <person name="Borneman A.R."/>
        </authorList>
    </citation>
    <scope>NUCLEOTIDE SEQUENCE [LARGE SCALE GENOMIC DNA]</scope>
    <source>
        <strain evidence="9">cv. Chardonnay</strain>
        <tissue evidence="8">Leaf</tissue>
    </source>
</reference>
<dbReference type="Gene3D" id="2.60.260.20">
    <property type="entry name" value="Urease metallochaperone UreE, N-terminal domain"/>
    <property type="match status" value="2"/>
</dbReference>
<dbReference type="InterPro" id="IPR008971">
    <property type="entry name" value="HSP40/DnaJ_pept-bd"/>
</dbReference>
<evidence type="ECO:0000259" key="7">
    <source>
        <dbReference type="PROSITE" id="PS51188"/>
    </source>
</evidence>
<dbReference type="InterPro" id="IPR036410">
    <property type="entry name" value="HSP_DnaJ_Cys-rich_dom_sf"/>
</dbReference>
<dbReference type="CDD" id="cd10747">
    <property type="entry name" value="DnaJ_C"/>
    <property type="match status" value="1"/>
</dbReference>
<organism evidence="8 9">
    <name type="scientific">Vitis vinifera</name>
    <name type="common">Grape</name>
    <dbReference type="NCBI Taxonomy" id="29760"/>
    <lineage>
        <taxon>Eukaryota</taxon>
        <taxon>Viridiplantae</taxon>
        <taxon>Streptophyta</taxon>
        <taxon>Embryophyta</taxon>
        <taxon>Tracheophyta</taxon>
        <taxon>Spermatophyta</taxon>
        <taxon>Magnoliopsida</taxon>
        <taxon>eudicotyledons</taxon>
        <taxon>Gunneridae</taxon>
        <taxon>Pentapetalae</taxon>
        <taxon>rosids</taxon>
        <taxon>Vitales</taxon>
        <taxon>Vitaceae</taxon>
        <taxon>Viteae</taxon>
        <taxon>Vitis</taxon>
    </lineage>
</organism>
<dbReference type="PANTHER" id="PTHR43096:SF26">
    <property type="entry name" value="CR-TYPE DOMAIN-CONTAINING PROTEIN"/>
    <property type="match status" value="1"/>
</dbReference>
<evidence type="ECO:0000313" key="8">
    <source>
        <dbReference type="EMBL" id="RVW52498.1"/>
    </source>
</evidence>
<dbReference type="InterPro" id="IPR001623">
    <property type="entry name" value="DnaJ_domain"/>
</dbReference>
<evidence type="ECO:0000256" key="2">
    <source>
        <dbReference type="ARBA" id="ARBA00022737"/>
    </source>
</evidence>
<dbReference type="GO" id="GO:0009408">
    <property type="term" value="P:response to heat"/>
    <property type="evidence" value="ECO:0007669"/>
    <property type="project" value="InterPro"/>
</dbReference>
<proteinExistence type="inferred from homology"/>
<dbReference type="CDD" id="cd10719">
    <property type="entry name" value="DnaJ_zf"/>
    <property type="match status" value="1"/>
</dbReference>
<evidence type="ECO:0000256" key="5">
    <source>
        <dbReference type="PROSITE-ProRule" id="PRU00546"/>
    </source>
</evidence>
<dbReference type="GO" id="GO:0031072">
    <property type="term" value="F:heat shock protein binding"/>
    <property type="evidence" value="ECO:0007669"/>
    <property type="project" value="InterPro"/>
</dbReference>
<comment type="caution">
    <text evidence="8">The sequence shown here is derived from an EMBL/GenBank/DDBJ whole genome shotgun (WGS) entry which is preliminary data.</text>
</comment>
<dbReference type="Pfam" id="PF00684">
    <property type="entry name" value="DnaJ_CXXCXGXG"/>
    <property type="match status" value="1"/>
</dbReference>
<dbReference type="PROSITE" id="PS00636">
    <property type="entry name" value="DNAJ_1"/>
    <property type="match status" value="1"/>
</dbReference>
<dbReference type="SMART" id="SM00271">
    <property type="entry name" value="DnaJ"/>
    <property type="match status" value="1"/>
</dbReference>
<dbReference type="PANTHER" id="PTHR43096">
    <property type="entry name" value="DNAJ HOMOLOG 1, MITOCHONDRIAL-RELATED"/>
    <property type="match status" value="1"/>
</dbReference>
<evidence type="ECO:0000256" key="1">
    <source>
        <dbReference type="ARBA" id="ARBA00022723"/>
    </source>
</evidence>
<evidence type="ECO:0000256" key="4">
    <source>
        <dbReference type="ARBA" id="ARBA00022833"/>
    </source>
</evidence>
<dbReference type="HAMAP" id="MF_01152">
    <property type="entry name" value="DnaJ"/>
    <property type="match status" value="1"/>
</dbReference>
<gene>
    <name evidence="8" type="primary">DJA6_2</name>
    <name evidence="8" type="ORF">CK203_097378</name>
</gene>
<dbReference type="InterPro" id="IPR036869">
    <property type="entry name" value="J_dom_sf"/>
</dbReference>
<dbReference type="GO" id="GO:0005524">
    <property type="term" value="F:ATP binding"/>
    <property type="evidence" value="ECO:0007669"/>
    <property type="project" value="InterPro"/>
</dbReference>
<keyword evidence="3 5" id="KW-0863">Zinc-finger</keyword>
<dbReference type="InterPro" id="IPR002939">
    <property type="entry name" value="DnaJ_C"/>
</dbReference>
<dbReference type="InterPro" id="IPR012724">
    <property type="entry name" value="DnaJ"/>
</dbReference>
<keyword evidence="1 5" id="KW-0479">Metal-binding</keyword>
<evidence type="ECO:0000313" key="9">
    <source>
        <dbReference type="Proteomes" id="UP000288805"/>
    </source>
</evidence>
<evidence type="ECO:0000256" key="3">
    <source>
        <dbReference type="ARBA" id="ARBA00022771"/>
    </source>
</evidence>
<dbReference type="Pfam" id="PF00226">
    <property type="entry name" value="DnaJ"/>
    <property type="match status" value="1"/>
</dbReference>
<dbReference type="InterPro" id="IPR018253">
    <property type="entry name" value="DnaJ_domain_CS"/>
</dbReference>
<dbReference type="CDD" id="cd06257">
    <property type="entry name" value="DnaJ"/>
    <property type="match status" value="1"/>
</dbReference>
<feature type="domain" description="J" evidence="6">
    <location>
        <begin position="42"/>
        <end position="146"/>
    </location>
</feature>
<dbReference type="EMBL" id="QGNW01001167">
    <property type="protein sequence ID" value="RVW52498.1"/>
    <property type="molecule type" value="Genomic_DNA"/>
</dbReference>
<name>A0A438EXM2_VITVI</name>
<dbReference type="PRINTS" id="PR00625">
    <property type="entry name" value="JDOMAIN"/>
</dbReference>
<keyword evidence="4 5" id="KW-0862">Zinc</keyword>
<dbReference type="InterPro" id="IPR001305">
    <property type="entry name" value="HSP_DnaJ_Cys-rich_dom"/>
</dbReference>
<dbReference type="PROSITE" id="PS50076">
    <property type="entry name" value="DNAJ_2"/>
    <property type="match status" value="1"/>
</dbReference>
<protein>
    <submittedName>
        <fullName evidence="8">Chaperone protein dnaJ A6, chloroplastic</fullName>
    </submittedName>
</protein>
<dbReference type="Gene3D" id="1.10.287.110">
    <property type="entry name" value="DnaJ domain"/>
    <property type="match status" value="1"/>
</dbReference>